<comment type="caution">
    <text evidence="3">The sequence shown here is derived from an EMBL/GenBank/DDBJ whole genome shotgun (WGS) entry which is preliminary data.</text>
</comment>
<dbReference type="AlphaFoldDB" id="A0A9D4N9U9"/>
<dbReference type="Proteomes" id="UP000828390">
    <property type="component" value="Unassembled WGS sequence"/>
</dbReference>
<dbReference type="OrthoDB" id="6407541at2759"/>
<dbReference type="InterPro" id="IPR000242">
    <property type="entry name" value="PTP_cat"/>
</dbReference>
<dbReference type="SUPFAM" id="SSF52799">
    <property type="entry name" value="(Phosphotyrosine protein) phosphatases II"/>
    <property type="match status" value="1"/>
</dbReference>
<dbReference type="InterPro" id="IPR029021">
    <property type="entry name" value="Prot-tyrosine_phosphatase-like"/>
</dbReference>
<dbReference type="Gene3D" id="3.90.190.10">
    <property type="entry name" value="Protein tyrosine phosphatase superfamily"/>
    <property type="match status" value="1"/>
</dbReference>
<name>A0A9D4N9U9_DREPO</name>
<evidence type="ECO:0000313" key="4">
    <source>
        <dbReference type="Proteomes" id="UP000828390"/>
    </source>
</evidence>
<dbReference type="EMBL" id="JAIWYP010000001">
    <property type="protein sequence ID" value="KAH3889362.1"/>
    <property type="molecule type" value="Genomic_DNA"/>
</dbReference>
<reference evidence="3" key="2">
    <citation type="submission" date="2020-11" db="EMBL/GenBank/DDBJ databases">
        <authorList>
            <person name="McCartney M.A."/>
            <person name="Auch B."/>
            <person name="Kono T."/>
            <person name="Mallez S."/>
            <person name="Becker A."/>
            <person name="Gohl D.M."/>
            <person name="Silverstein K.A.T."/>
            <person name="Koren S."/>
            <person name="Bechman K.B."/>
            <person name="Herman A."/>
            <person name="Abrahante J.E."/>
            <person name="Garbe J."/>
        </authorList>
    </citation>
    <scope>NUCLEOTIDE SEQUENCE</scope>
    <source>
        <strain evidence="3">Duluth1</strain>
        <tissue evidence="3">Whole animal</tissue>
    </source>
</reference>
<reference evidence="3" key="1">
    <citation type="journal article" date="2019" name="bioRxiv">
        <title>The Genome of the Zebra Mussel, Dreissena polymorpha: A Resource for Invasive Species Research.</title>
        <authorList>
            <person name="McCartney M.A."/>
            <person name="Auch B."/>
            <person name="Kono T."/>
            <person name="Mallez S."/>
            <person name="Zhang Y."/>
            <person name="Obille A."/>
            <person name="Becker A."/>
            <person name="Abrahante J.E."/>
            <person name="Garbe J."/>
            <person name="Badalamenti J.P."/>
            <person name="Herman A."/>
            <person name="Mangelson H."/>
            <person name="Liachko I."/>
            <person name="Sullivan S."/>
            <person name="Sone E.D."/>
            <person name="Koren S."/>
            <person name="Silverstein K.A.T."/>
            <person name="Beckman K.B."/>
            <person name="Gohl D.M."/>
        </authorList>
    </citation>
    <scope>NUCLEOTIDE SEQUENCE</scope>
    <source>
        <strain evidence="3">Duluth1</strain>
        <tissue evidence="3">Whole animal</tissue>
    </source>
</reference>
<dbReference type="InterPro" id="IPR003595">
    <property type="entry name" value="Tyr_Pase_cat"/>
</dbReference>
<accession>A0A9D4N9U9</accession>
<evidence type="ECO:0000259" key="1">
    <source>
        <dbReference type="PROSITE" id="PS50055"/>
    </source>
</evidence>
<feature type="domain" description="Tyrosine specific protein phosphatases" evidence="2">
    <location>
        <begin position="70"/>
        <end position="143"/>
    </location>
</feature>
<keyword evidence="4" id="KW-1185">Reference proteome</keyword>
<evidence type="ECO:0000259" key="2">
    <source>
        <dbReference type="PROSITE" id="PS50056"/>
    </source>
</evidence>
<gene>
    <name evidence="3" type="ORF">DPMN_013416</name>
</gene>
<evidence type="ECO:0000313" key="3">
    <source>
        <dbReference type="EMBL" id="KAH3889362.1"/>
    </source>
</evidence>
<dbReference type="InterPro" id="IPR050348">
    <property type="entry name" value="Protein-Tyr_Phosphatase"/>
</dbReference>
<dbReference type="PRINTS" id="PR00700">
    <property type="entry name" value="PRTYPHPHTASE"/>
</dbReference>
<protein>
    <submittedName>
        <fullName evidence="3">Uncharacterized protein</fullName>
    </submittedName>
</protein>
<feature type="domain" description="Tyrosine-protein phosphatase" evidence="1">
    <location>
        <begin position="1"/>
        <end position="152"/>
    </location>
</feature>
<proteinExistence type="predicted"/>
<dbReference type="InterPro" id="IPR000387">
    <property type="entry name" value="Tyr_Pase_dom"/>
</dbReference>
<dbReference type="Pfam" id="PF00102">
    <property type="entry name" value="Y_phosphatase"/>
    <property type="match status" value="1"/>
</dbReference>
<dbReference type="GO" id="GO:0004725">
    <property type="term" value="F:protein tyrosine phosphatase activity"/>
    <property type="evidence" value="ECO:0007669"/>
    <property type="project" value="InterPro"/>
</dbReference>
<dbReference type="PANTHER" id="PTHR19134:SF449">
    <property type="entry name" value="TYROSINE-PROTEIN PHOSPHATASE 1"/>
    <property type="match status" value="1"/>
</dbReference>
<organism evidence="3 4">
    <name type="scientific">Dreissena polymorpha</name>
    <name type="common">Zebra mussel</name>
    <name type="synonym">Mytilus polymorpha</name>
    <dbReference type="NCBI Taxonomy" id="45954"/>
    <lineage>
        <taxon>Eukaryota</taxon>
        <taxon>Metazoa</taxon>
        <taxon>Spiralia</taxon>
        <taxon>Lophotrochozoa</taxon>
        <taxon>Mollusca</taxon>
        <taxon>Bivalvia</taxon>
        <taxon>Autobranchia</taxon>
        <taxon>Heteroconchia</taxon>
        <taxon>Euheterodonta</taxon>
        <taxon>Imparidentia</taxon>
        <taxon>Neoheterodontei</taxon>
        <taxon>Myida</taxon>
        <taxon>Dreissenoidea</taxon>
        <taxon>Dreissenidae</taxon>
        <taxon>Dreissena</taxon>
    </lineage>
</organism>
<dbReference type="PROSITE" id="PS50056">
    <property type="entry name" value="TYR_PHOSPHATASE_2"/>
    <property type="match status" value="1"/>
</dbReference>
<dbReference type="PANTHER" id="PTHR19134">
    <property type="entry name" value="RECEPTOR-TYPE TYROSINE-PROTEIN PHOSPHATASE"/>
    <property type="match status" value="1"/>
</dbReference>
<dbReference type="PROSITE" id="PS50055">
    <property type="entry name" value="TYR_PHOSPHATASE_PTP"/>
    <property type="match status" value="1"/>
</dbReference>
<dbReference type="SMART" id="SM00404">
    <property type="entry name" value="PTPc_motif"/>
    <property type="match status" value="1"/>
</dbReference>
<sequence length="165" mass="19054">MSEEEKYFPGENETKSISGIRLTGVFCEPTDGSDFYTRSFDLNLNQKAHRFSQIVYTGWSQTMALPQSPRSFMDLLRHVRNVTRSEAPILVQCLNGTDKSGLFVIIWTLLEHVDIDGEVSIPRVVRHMRLRRKQILPTFEQFKFCADCIALDDANTYANLQKMWS</sequence>